<evidence type="ECO:0000313" key="7">
    <source>
        <dbReference type="EMBL" id="MCS5708018.1"/>
    </source>
</evidence>
<name>A0A0Q9YAH1_9GAMM</name>
<evidence type="ECO:0000313" key="8">
    <source>
        <dbReference type="Proteomes" id="UP000051494"/>
    </source>
</evidence>
<dbReference type="Pfam" id="PF01464">
    <property type="entry name" value="SLT"/>
    <property type="match status" value="1"/>
</dbReference>
<dbReference type="InterPro" id="IPR037061">
    <property type="entry name" value="Lytic_TGlycoase_superhlx_L_sf"/>
</dbReference>
<reference evidence="6" key="1">
    <citation type="submission" date="2015-09" db="EMBL/GenBank/DDBJ databases">
        <title>Draft Genome Sequences of Two Novel Amoeba-resistant Intranuclear Bacteria, Candidatus Berkiella cookevillensis and Candidatus Berkiella aquae.</title>
        <authorList>
            <person name="Mehari Y.T."/>
            <person name="Arivett B.A."/>
            <person name="Farone A.L."/>
            <person name="Gunderson J.H."/>
            <person name="Farone M.B."/>
        </authorList>
    </citation>
    <scope>NUCLEOTIDE SEQUENCE [LARGE SCALE GENOMIC DNA]</scope>
    <source>
        <strain evidence="6">CC99</strain>
    </source>
</reference>
<reference evidence="7" key="3">
    <citation type="submission" date="2021-06" db="EMBL/GenBank/DDBJ databases">
        <title>Genomic Description and Analysis of Intracellular Bacteria, Candidatus Berkiella cookevillensis and Candidatus Berkiella aquae.</title>
        <authorList>
            <person name="Kidane D.T."/>
            <person name="Mehari Y.T."/>
            <person name="Rice F.C."/>
            <person name="Arivett B.A."/>
            <person name="Farone A.L."/>
            <person name="Berk S.G."/>
            <person name="Farone M.B."/>
        </authorList>
    </citation>
    <scope>NUCLEOTIDE SEQUENCE</scope>
    <source>
        <strain evidence="7">CC99</strain>
    </source>
</reference>
<dbReference type="SUPFAM" id="SSF48435">
    <property type="entry name" value="Bacterial muramidases"/>
    <property type="match status" value="1"/>
</dbReference>
<dbReference type="GO" id="GO:0042597">
    <property type="term" value="C:periplasmic space"/>
    <property type="evidence" value="ECO:0007669"/>
    <property type="project" value="InterPro"/>
</dbReference>
<dbReference type="EMBL" id="LKHV02000001">
    <property type="protein sequence ID" value="MCS5708018.1"/>
    <property type="molecule type" value="Genomic_DNA"/>
</dbReference>
<dbReference type="PATRIC" id="fig|1590042.3.peg.2210"/>
<dbReference type="PANTHER" id="PTHR37423:SF5">
    <property type="entry name" value="SOLUBLE LYTIC MUREIN TRANSGLYCOSYLASE"/>
    <property type="match status" value="1"/>
</dbReference>
<sequence>MANKLSLSVNFILLLIFSMSCAHGSAQDITSMRQNFIKAETLITENKWQEYERLKPKLILYPLYPYLIYKELKQKIQTRQKPSITYEEILQFERANPDFPFRDTLKTAWARQQSESKNWDNVIKLYQDGKNLKTTEDECYYLHSLYQTRNDSYILTKIEALWFVGHSQPNNCNILFTILKTKGILTTKDTIERIKLALARQNYKLAEFLVSSLPPTEKRWADKWMIFVHAPENIFDQKKLKAAFFPENIKTEVLTTALQTLARKNPAKALEWWNAHERNYPFSKEQSQRIKRDIGVFLSHQKTNTAYAYISRLPEEKLDTVAKEWRIRLSLFEGKWSDTLKWIRALPEAEKSKHIWRYWQARAMESLGSSESAKAIYQEVATYRGYYGFLSSLKLAQRLTLNNHKFNVSTSTLESLKRLQTVQRVEELLALDRTRIARVEWYQLTKNTPDLQLLHLAHLAFTKGWYDLSILALTKSEYKDDISLRFPLAHQKPILYYAQKFDLDPAWIFALTRQESAFFHNAISPVGARGLMQLMPATATYIAEKHNINILSSQQLFLPEKNIELGATYLKYLNDKYNKHPILATASYNAGPGRIKRWMPNHTMDADIWIENIPYAETRDYVKNIMTSTSIYHELLGHPEKLSTYMQPISGKN</sequence>
<dbReference type="Gene3D" id="1.10.1240.20">
    <property type="entry name" value="Lytic transglycosylase, superhelical linker domain"/>
    <property type="match status" value="1"/>
</dbReference>
<dbReference type="InterPro" id="IPR023346">
    <property type="entry name" value="Lysozyme-like_dom_sf"/>
</dbReference>
<keyword evidence="2 3" id="KW-0732">Signal</keyword>
<dbReference type="Gene3D" id="1.10.530.10">
    <property type="match status" value="1"/>
</dbReference>
<dbReference type="PROSITE" id="PS51257">
    <property type="entry name" value="PROKAR_LIPOPROTEIN"/>
    <property type="match status" value="1"/>
</dbReference>
<dbReference type="InterPro" id="IPR008939">
    <property type="entry name" value="Lytic_TGlycosylase_superhlx_U"/>
</dbReference>
<accession>A0A0Q9YAH1</accession>
<evidence type="ECO:0000256" key="1">
    <source>
        <dbReference type="ARBA" id="ARBA00007734"/>
    </source>
</evidence>
<dbReference type="GO" id="GO:0016829">
    <property type="term" value="F:lyase activity"/>
    <property type="evidence" value="ECO:0007669"/>
    <property type="project" value="UniProtKB-KW"/>
</dbReference>
<keyword evidence="8" id="KW-1185">Reference proteome</keyword>
<feature type="domain" description="Transglycosylase SLT" evidence="4">
    <location>
        <begin position="494"/>
        <end position="601"/>
    </location>
</feature>
<dbReference type="Gene3D" id="1.25.20.10">
    <property type="entry name" value="Bacterial muramidases"/>
    <property type="match status" value="1"/>
</dbReference>
<organism evidence="6">
    <name type="scientific">Candidatus Berkiella cookevillensis</name>
    <dbReference type="NCBI Taxonomy" id="437022"/>
    <lineage>
        <taxon>Bacteria</taxon>
        <taxon>Pseudomonadati</taxon>
        <taxon>Pseudomonadota</taxon>
        <taxon>Gammaproteobacteria</taxon>
        <taxon>Candidatus Berkiellales</taxon>
        <taxon>Candidatus Berkiellaceae</taxon>
        <taxon>Candidatus Berkiella</taxon>
    </lineage>
</organism>
<dbReference type="EC" id="4.2.2.-" evidence="6"/>
<dbReference type="Proteomes" id="UP000051494">
    <property type="component" value="Unassembled WGS sequence"/>
</dbReference>
<evidence type="ECO:0000259" key="5">
    <source>
        <dbReference type="Pfam" id="PF14718"/>
    </source>
</evidence>
<evidence type="ECO:0000256" key="2">
    <source>
        <dbReference type="ARBA" id="ARBA00022729"/>
    </source>
</evidence>
<feature type="signal peptide" evidence="3">
    <location>
        <begin position="1"/>
        <end position="22"/>
    </location>
</feature>
<reference evidence="7" key="2">
    <citation type="journal article" date="2016" name="Genome Announc.">
        <title>Draft Genome Sequences of Two Novel Amoeba-Resistant Intranuclear Bacteria, 'Candidatus Berkiella cookevillensis' and 'Candidatus Berkiella aquae'.</title>
        <authorList>
            <person name="Mehari Y.T."/>
            <person name="Arivett B.A."/>
            <person name="Farone A.L."/>
            <person name="Gunderson J.H."/>
            <person name="Farone M.B."/>
        </authorList>
    </citation>
    <scope>NUCLEOTIDE SEQUENCE</scope>
    <source>
        <strain evidence="7">CC99</strain>
    </source>
</reference>
<dbReference type="SUPFAM" id="SSF53955">
    <property type="entry name" value="Lysozyme-like"/>
    <property type="match status" value="1"/>
</dbReference>
<proteinExistence type="inferred from homology"/>
<protein>
    <submittedName>
        <fullName evidence="6">Soluble lytic murein transglycosylase</fullName>
        <ecNumber evidence="6">4.2.2.-</ecNumber>
    </submittedName>
    <submittedName>
        <fullName evidence="7">Transglycosylase SLT domain-containing protein</fullName>
    </submittedName>
</protein>
<dbReference type="STRING" id="437022.CC99x_02161"/>
<dbReference type="OrthoDB" id="92254at2"/>
<feature type="domain" description="Lytic transglycosylase superhelical linker" evidence="5">
    <location>
        <begin position="416"/>
        <end position="482"/>
    </location>
</feature>
<dbReference type="AlphaFoldDB" id="A0A0Q9YAH1"/>
<dbReference type="InterPro" id="IPR012289">
    <property type="entry name" value="Lytic_TGlycosylase_superhlx_L"/>
</dbReference>
<comment type="caution">
    <text evidence="6">The sequence shown here is derived from an EMBL/GenBank/DDBJ whole genome shotgun (WGS) entry which is preliminary data.</text>
</comment>
<evidence type="ECO:0000259" key="4">
    <source>
        <dbReference type="Pfam" id="PF01464"/>
    </source>
</evidence>
<dbReference type="PANTHER" id="PTHR37423">
    <property type="entry name" value="SOLUBLE LYTIC MUREIN TRANSGLYCOSYLASE-RELATED"/>
    <property type="match status" value="1"/>
</dbReference>
<dbReference type="CDD" id="cd13401">
    <property type="entry name" value="Slt70-like"/>
    <property type="match status" value="1"/>
</dbReference>
<evidence type="ECO:0000313" key="6">
    <source>
        <dbReference type="EMBL" id="KRG17702.1"/>
    </source>
</evidence>
<keyword evidence="6" id="KW-0456">Lyase</keyword>
<evidence type="ECO:0000256" key="3">
    <source>
        <dbReference type="SAM" id="SignalP"/>
    </source>
</evidence>
<dbReference type="InterPro" id="IPR008258">
    <property type="entry name" value="Transglycosylase_SLT_dom_1"/>
</dbReference>
<gene>
    <name evidence="6" type="primary">slt</name>
    <name evidence="7" type="ORF">CC99x_003780</name>
    <name evidence="6" type="ORF">CC99x_02161</name>
</gene>
<feature type="chain" id="PRO_5043129595" evidence="3">
    <location>
        <begin position="23"/>
        <end position="653"/>
    </location>
</feature>
<dbReference type="EMBL" id="LKHV01000013">
    <property type="protein sequence ID" value="KRG17702.1"/>
    <property type="molecule type" value="Genomic_DNA"/>
</dbReference>
<dbReference type="RefSeq" id="WP_141651927.1">
    <property type="nucleotide sequence ID" value="NZ_LKHV02000001.1"/>
</dbReference>
<dbReference type="GO" id="GO:0004553">
    <property type="term" value="F:hydrolase activity, hydrolyzing O-glycosyl compounds"/>
    <property type="evidence" value="ECO:0007669"/>
    <property type="project" value="InterPro"/>
</dbReference>
<dbReference type="Pfam" id="PF14718">
    <property type="entry name" value="SLT_L"/>
    <property type="match status" value="1"/>
</dbReference>
<comment type="similarity">
    <text evidence="1">Belongs to the transglycosylase Slt family.</text>
</comment>